<dbReference type="AlphaFoldDB" id="A0A067MHJ0"/>
<feature type="modified residue" description="N6-(pyridoxal phosphate)lysine" evidence="3">
    <location>
        <position position="212"/>
    </location>
</feature>
<name>A0A067MHJ0_BOTB1</name>
<sequence>MAPSHDSPKGDNIALDIATLLLHADDRFANVVDRGVAPSISVASTFRSYPGGGVADTTCDQYNPSAHIYSRYTCPLTTRAEKVLGALCNGYALTYGSGLAAAYAAFVFFKPKRVAITGGYAGTHLTIQTYQKSRGELNPLEVIGIDDPYQPGDLVWLESPVNPTGELRDIRAYAEKVHAVGGKLIIDSSFAPPPLQDPLQLGADCVMHSGTKYFGGHSDLLCGVLVVKTREEWNELQLDRTFLGGVMGSLESFLLLRSLRTFHLRIPRQFENAANLAKWLGRLTTIPAGEEWDGVQSGVVIRVWYPGVSGDKEQEELLKTQFNGKGPACFSFLMGNADHAYALPHVVKYFVPATSLGGVESLIEQRCTSDPTIDRRLIRLSVGVENLEDLKEDLRQGFRAAAKGMAKL</sequence>
<evidence type="ECO:0008006" key="7">
    <source>
        <dbReference type="Google" id="ProtNLM"/>
    </source>
</evidence>
<dbReference type="GO" id="GO:0019346">
    <property type="term" value="P:transsulfuration"/>
    <property type="evidence" value="ECO:0007669"/>
    <property type="project" value="InterPro"/>
</dbReference>
<evidence type="ECO:0000256" key="1">
    <source>
        <dbReference type="ARBA" id="ARBA00001933"/>
    </source>
</evidence>
<comment type="similarity">
    <text evidence="4">Belongs to the trans-sulfuration enzymes family.</text>
</comment>
<dbReference type="PANTHER" id="PTHR11808:SF35">
    <property type="entry name" value="CYSTATHIONINE GAMMA-SYNTHASE (AFU_ORTHOLOGUE AFUA_7G01590)"/>
    <property type="match status" value="1"/>
</dbReference>
<proteinExistence type="inferred from homology"/>
<keyword evidence="2 3" id="KW-0663">Pyridoxal phosphate</keyword>
<dbReference type="OrthoDB" id="3512640at2759"/>
<dbReference type="Gene3D" id="3.40.640.10">
    <property type="entry name" value="Type I PLP-dependent aspartate aminotransferase-like (Major domain)"/>
    <property type="match status" value="1"/>
</dbReference>
<evidence type="ECO:0000256" key="4">
    <source>
        <dbReference type="RuleBase" id="RU362118"/>
    </source>
</evidence>
<dbReference type="InterPro" id="IPR000277">
    <property type="entry name" value="Cys/Met-Metab_PyrdxlP-dep_enz"/>
</dbReference>
<evidence type="ECO:0000256" key="3">
    <source>
        <dbReference type="PIRSR" id="PIRSR001434-2"/>
    </source>
</evidence>
<keyword evidence="6" id="KW-1185">Reference proteome</keyword>
<dbReference type="FunCoup" id="A0A067MHJ0">
    <property type="interactions" value="329"/>
</dbReference>
<organism evidence="5 6">
    <name type="scientific">Botryobasidium botryosum (strain FD-172 SS1)</name>
    <dbReference type="NCBI Taxonomy" id="930990"/>
    <lineage>
        <taxon>Eukaryota</taxon>
        <taxon>Fungi</taxon>
        <taxon>Dikarya</taxon>
        <taxon>Basidiomycota</taxon>
        <taxon>Agaricomycotina</taxon>
        <taxon>Agaricomycetes</taxon>
        <taxon>Cantharellales</taxon>
        <taxon>Botryobasidiaceae</taxon>
        <taxon>Botryobasidium</taxon>
    </lineage>
</organism>
<dbReference type="InParanoid" id="A0A067MHJ0"/>
<dbReference type="InterPro" id="IPR015421">
    <property type="entry name" value="PyrdxlP-dep_Trfase_major"/>
</dbReference>
<accession>A0A067MHJ0</accession>
<dbReference type="GO" id="GO:0016846">
    <property type="term" value="F:carbon-sulfur lyase activity"/>
    <property type="evidence" value="ECO:0007669"/>
    <property type="project" value="TreeGrafter"/>
</dbReference>
<evidence type="ECO:0000313" key="5">
    <source>
        <dbReference type="EMBL" id="KDQ14999.1"/>
    </source>
</evidence>
<dbReference type="InterPro" id="IPR015422">
    <property type="entry name" value="PyrdxlP-dep_Trfase_small"/>
</dbReference>
<dbReference type="PIRSF" id="PIRSF001434">
    <property type="entry name" value="CGS"/>
    <property type="match status" value="1"/>
</dbReference>
<dbReference type="STRING" id="930990.A0A067MHJ0"/>
<comment type="cofactor">
    <cofactor evidence="1 4">
        <name>pyridoxal 5'-phosphate</name>
        <dbReference type="ChEBI" id="CHEBI:597326"/>
    </cofactor>
</comment>
<dbReference type="InterPro" id="IPR015424">
    <property type="entry name" value="PyrdxlP-dep_Trfase"/>
</dbReference>
<dbReference type="GO" id="GO:0030170">
    <property type="term" value="F:pyridoxal phosphate binding"/>
    <property type="evidence" value="ECO:0007669"/>
    <property type="project" value="InterPro"/>
</dbReference>
<dbReference type="GO" id="GO:0005737">
    <property type="term" value="C:cytoplasm"/>
    <property type="evidence" value="ECO:0007669"/>
    <property type="project" value="TreeGrafter"/>
</dbReference>
<dbReference type="SUPFAM" id="SSF53383">
    <property type="entry name" value="PLP-dependent transferases"/>
    <property type="match status" value="1"/>
</dbReference>
<evidence type="ECO:0000313" key="6">
    <source>
        <dbReference type="Proteomes" id="UP000027195"/>
    </source>
</evidence>
<dbReference type="EMBL" id="KL198034">
    <property type="protein sequence ID" value="KDQ14999.1"/>
    <property type="molecule type" value="Genomic_DNA"/>
</dbReference>
<dbReference type="PANTHER" id="PTHR11808">
    <property type="entry name" value="TRANS-SULFURATION ENZYME FAMILY MEMBER"/>
    <property type="match status" value="1"/>
</dbReference>
<reference evidence="6" key="1">
    <citation type="journal article" date="2014" name="Proc. Natl. Acad. Sci. U.S.A.">
        <title>Extensive sampling of basidiomycete genomes demonstrates inadequacy of the white-rot/brown-rot paradigm for wood decay fungi.</title>
        <authorList>
            <person name="Riley R."/>
            <person name="Salamov A.A."/>
            <person name="Brown D.W."/>
            <person name="Nagy L.G."/>
            <person name="Floudas D."/>
            <person name="Held B.W."/>
            <person name="Levasseur A."/>
            <person name="Lombard V."/>
            <person name="Morin E."/>
            <person name="Otillar R."/>
            <person name="Lindquist E.A."/>
            <person name="Sun H."/>
            <person name="LaButti K.M."/>
            <person name="Schmutz J."/>
            <person name="Jabbour D."/>
            <person name="Luo H."/>
            <person name="Baker S.E."/>
            <person name="Pisabarro A.G."/>
            <person name="Walton J.D."/>
            <person name="Blanchette R.A."/>
            <person name="Henrissat B."/>
            <person name="Martin F."/>
            <person name="Cullen D."/>
            <person name="Hibbett D.S."/>
            <person name="Grigoriev I.V."/>
        </authorList>
    </citation>
    <scope>NUCLEOTIDE SEQUENCE [LARGE SCALE GENOMIC DNA]</scope>
    <source>
        <strain evidence="6">FD-172 SS1</strain>
    </source>
</reference>
<dbReference type="Gene3D" id="3.90.1150.10">
    <property type="entry name" value="Aspartate Aminotransferase, domain 1"/>
    <property type="match status" value="1"/>
</dbReference>
<evidence type="ECO:0000256" key="2">
    <source>
        <dbReference type="ARBA" id="ARBA00022898"/>
    </source>
</evidence>
<gene>
    <name evidence="5" type="ORF">BOTBODRAFT_65670</name>
</gene>
<dbReference type="HOGENOM" id="CLU_018986_3_0_1"/>
<dbReference type="Proteomes" id="UP000027195">
    <property type="component" value="Unassembled WGS sequence"/>
</dbReference>
<protein>
    <recommendedName>
        <fullName evidence="7">Cystathionine gamma-synthase</fullName>
    </recommendedName>
</protein>
<dbReference type="Pfam" id="PF01053">
    <property type="entry name" value="Cys_Met_Meta_PP"/>
    <property type="match status" value="1"/>
</dbReference>